<gene>
    <name evidence="2" type="ORF">RS130_16215</name>
</gene>
<feature type="signal peptide" evidence="1">
    <location>
        <begin position="1"/>
        <end position="20"/>
    </location>
</feature>
<proteinExistence type="predicted"/>
<dbReference type="Proteomes" id="UP001247805">
    <property type="component" value="Unassembled WGS sequence"/>
</dbReference>
<keyword evidence="3" id="KW-1185">Reference proteome</keyword>
<evidence type="ECO:0000313" key="2">
    <source>
        <dbReference type="EMBL" id="MDU0355240.1"/>
    </source>
</evidence>
<name>A0ABU3SYZ5_9ALTE</name>
<keyword evidence="1" id="KW-0732">Signal</keyword>
<dbReference type="SUPFAM" id="SSF82171">
    <property type="entry name" value="DPP6 N-terminal domain-like"/>
    <property type="match status" value="1"/>
</dbReference>
<evidence type="ECO:0000313" key="3">
    <source>
        <dbReference type="Proteomes" id="UP001247805"/>
    </source>
</evidence>
<comment type="caution">
    <text evidence="2">The sequence shown here is derived from an EMBL/GenBank/DDBJ whole genome shotgun (WGS) entry which is preliminary data.</text>
</comment>
<reference evidence="2 3" key="1">
    <citation type="submission" date="2023-10" db="EMBL/GenBank/DDBJ databases">
        <title>Glaciecola aquimarina strain GGW-M5 nov., isolated from a coastal seawater.</title>
        <authorList>
            <person name="Bayburt H."/>
            <person name="Kim J.M."/>
            <person name="Choi B.J."/>
            <person name="Jeon C.O."/>
        </authorList>
    </citation>
    <scope>NUCLEOTIDE SEQUENCE [LARGE SCALE GENOMIC DNA]</scope>
    <source>
        <strain evidence="2 3">KCTC 32108</strain>
    </source>
</reference>
<accession>A0ABU3SYZ5</accession>
<sequence>MRILLISLYCSILSFSSLSADVPLEAYGKLPEKSLLVISPSGNSIAYRDTSNSRDLVVITDILKGKLLAAVNVASVKPNNMYFVDDNTLIFVASETRTIRGYSGKHEISAAFAYKVDTKKMHQLLIQGKGIYKGQSQLGRILGISPDKKFAYMPAYADETNYNLYRVRLDKKFRPKAIDRGKSDVIDFFLDGEGNVIARERFSNKFNRHTIESKLSGNWEVVFREETEYPTKSFSGITPDKKQLVMLATNEQTGRWAYYTLSLVDGAVKGPVFSHKNKDVEVVLTDIQRVVHGVRYSGFTPTYEFFDKKLNARMRGIKKAMPNNSFTITDYSPDWGKDYFLYGRRRKFWRLSDVCKRLVTISGWTEA</sequence>
<dbReference type="RefSeq" id="WP_316026787.1">
    <property type="nucleotide sequence ID" value="NZ_JAWDIO010000002.1"/>
</dbReference>
<feature type="chain" id="PRO_5046000522" evidence="1">
    <location>
        <begin position="21"/>
        <end position="367"/>
    </location>
</feature>
<evidence type="ECO:0000256" key="1">
    <source>
        <dbReference type="SAM" id="SignalP"/>
    </source>
</evidence>
<protein>
    <submittedName>
        <fullName evidence="2">Uncharacterized protein</fullName>
    </submittedName>
</protein>
<organism evidence="2 3">
    <name type="scientific">Paraglaciecola aquimarina</name>
    <dbReference type="NCBI Taxonomy" id="1235557"/>
    <lineage>
        <taxon>Bacteria</taxon>
        <taxon>Pseudomonadati</taxon>
        <taxon>Pseudomonadota</taxon>
        <taxon>Gammaproteobacteria</taxon>
        <taxon>Alteromonadales</taxon>
        <taxon>Alteromonadaceae</taxon>
        <taxon>Paraglaciecola</taxon>
    </lineage>
</organism>
<dbReference type="EMBL" id="JAWDIO010000002">
    <property type="protein sequence ID" value="MDU0355240.1"/>
    <property type="molecule type" value="Genomic_DNA"/>
</dbReference>